<dbReference type="GO" id="GO:0003723">
    <property type="term" value="F:RNA binding"/>
    <property type="evidence" value="ECO:0007669"/>
    <property type="project" value="InterPro"/>
</dbReference>
<dbReference type="InterPro" id="IPR001374">
    <property type="entry name" value="R3H_dom"/>
</dbReference>
<dbReference type="SUPFAM" id="SSF82708">
    <property type="entry name" value="R3H domain"/>
    <property type="match status" value="1"/>
</dbReference>
<feature type="domain" description="R3H" evidence="1">
    <location>
        <begin position="95"/>
        <end position="161"/>
    </location>
</feature>
<accession>A0A381PEC8</accession>
<dbReference type="AlphaFoldDB" id="A0A381PEC8"/>
<dbReference type="PANTHER" id="PTHR35800:SF1">
    <property type="entry name" value="RNA-BINDING PROTEIN KHPB"/>
    <property type="match status" value="1"/>
</dbReference>
<dbReference type="InterPro" id="IPR015946">
    <property type="entry name" value="KH_dom-like_a/b"/>
</dbReference>
<reference evidence="2" key="1">
    <citation type="submission" date="2018-05" db="EMBL/GenBank/DDBJ databases">
        <authorList>
            <person name="Lanie J.A."/>
            <person name="Ng W.-L."/>
            <person name="Kazmierczak K.M."/>
            <person name="Andrzejewski T.M."/>
            <person name="Davidsen T.M."/>
            <person name="Wayne K.J."/>
            <person name="Tettelin H."/>
            <person name="Glass J.I."/>
            <person name="Rusch D."/>
            <person name="Podicherti R."/>
            <person name="Tsui H.-C.T."/>
            <person name="Winkler M.E."/>
        </authorList>
    </citation>
    <scope>NUCLEOTIDE SEQUENCE</scope>
</reference>
<organism evidence="2">
    <name type="scientific">marine metagenome</name>
    <dbReference type="NCBI Taxonomy" id="408172"/>
    <lineage>
        <taxon>unclassified sequences</taxon>
        <taxon>metagenomes</taxon>
        <taxon>ecological metagenomes</taxon>
    </lineage>
</organism>
<dbReference type="CDD" id="cd02644">
    <property type="entry name" value="R3H_jag"/>
    <property type="match status" value="1"/>
</dbReference>
<dbReference type="InterPro" id="IPR036867">
    <property type="entry name" value="R3H_dom_sf"/>
</dbReference>
<sequence length="162" mass="17565">MTIETTVEEQQQMVGNFLEGLAKSFGIEAAAQNVAADEDSFEVNLNGDDKQLGLLIGPNGNHLAAIHEVCKTMLQRQLAGTDRARIRVDVGGYRSRRREALQAYVHELAQNVVSSGVEKGLEPMNAADRKVVHDAVNEIDGVSTVSVGDEPRRRVVLVVASD</sequence>
<dbReference type="Gene3D" id="3.30.300.20">
    <property type="match status" value="1"/>
</dbReference>
<dbReference type="InterPro" id="IPR034079">
    <property type="entry name" value="R3H_KhpB"/>
</dbReference>
<dbReference type="Gene3D" id="3.30.1370.50">
    <property type="entry name" value="R3H-like domain"/>
    <property type="match status" value="1"/>
</dbReference>
<dbReference type="InterPro" id="IPR039247">
    <property type="entry name" value="KhpB"/>
</dbReference>
<protein>
    <recommendedName>
        <fullName evidence="1">R3H domain-containing protein</fullName>
    </recommendedName>
</protein>
<dbReference type="PANTHER" id="PTHR35800">
    <property type="entry name" value="PROTEIN JAG"/>
    <property type="match status" value="1"/>
</dbReference>
<evidence type="ECO:0000313" key="2">
    <source>
        <dbReference type="EMBL" id="SUZ65342.1"/>
    </source>
</evidence>
<proteinExistence type="predicted"/>
<dbReference type="SMART" id="SM00393">
    <property type="entry name" value="R3H"/>
    <property type="match status" value="1"/>
</dbReference>
<name>A0A381PEC8_9ZZZZ</name>
<gene>
    <name evidence="2" type="ORF">METZ01_LOCUS18196</name>
</gene>
<dbReference type="PROSITE" id="PS51061">
    <property type="entry name" value="R3H"/>
    <property type="match status" value="1"/>
</dbReference>
<dbReference type="Pfam" id="PF01424">
    <property type="entry name" value="R3H"/>
    <property type="match status" value="1"/>
</dbReference>
<dbReference type="EMBL" id="UINC01000957">
    <property type="protein sequence ID" value="SUZ65342.1"/>
    <property type="molecule type" value="Genomic_DNA"/>
</dbReference>
<evidence type="ECO:0000259" key="1">
    <source>
        <dbReference type="PROSITE" id="PS51061"/>
    </source>
</evidence>